<keyword evidence="3" id="KW-1185">Reference proteome</keyword>
<proteinExistence type="predicted"/>
<name>A0A8T0X2M7_PANVG</name>
<accession>A0A8T0X2M7</accession>
<gene>
    <name evidence="2" type="ORF">PVAP13_1NG486000</name>
</gene>
<comment type="caution">
    <text evidence="2">The sequence shown here is derived from an EMBL/GenBank/DDBJ whole genome shotgun (WGS) entry which is preliminary data.</text>
</comment>
<dbReference type="AlphaFoldDB" id="A0A8T0X2M7"/>
<feature type="region of interest" description="Disordered" evidence="1">
    <location>
        <begin position="1"/>
        <end position="21"/>
    </location>
</feature>
<evidence type="ECO:0000313" key="2">
    <source>
        <dbReference type="EMBL" id="KAG2654350.1"/>
    </source>
</evidence>
<evidence type="ECO:0000313" key="3">
    <source>
        <dbReference type="Proteomes" id="UP000823388"/>
    </source>
</evidence>
<sequence>MTSWTSSAAGSTSPAHLLHLRPPPAQAAPPSMALSYHAPSIQQLIWDVIRLEQYCRAFLCHVPQEHGQEAPEYLILWFVQNRFLHFVLRSCLEIGDCKVRQRDGSELQSCSRRMLLERLLGKQFWPESNYGHKKII</sequence>
<reference evidence="2" key="1">
    <citation type="submission" date="2020-05" db="EMBL/GenBank/DDBJ databases">
        <title>WGS assembly of Panicum virgatum.</title>
        <authorList>
            <person name="Lovell J.T."/>
            <person name="Jenkins J."/>
            <person name="Shu S."/>
            <person name="Juenger T.E."/>
            <person name="Schmutz J."/>
        </authorList>
    </citation>
    <scope>NUCLEOTIDE SEQUENCE</scope>
    <source>
        <strain evidence="2">AP13</strain>
    </source>
</reference>
<organism evidence="2 3">
    <name type="scientific">Panicum virgatum</name>
    <name type="common">Blackwell switchgrass</name>
    <dbReference type="NCBI Taxonomy" id="38727"/>
    <lineage>
        <taxon>Eukaryota</taxon>
        <taxon>Viridiplantae</taxon>
        <taxon>Streptophyta</taxon>
        <taxon>Embryophyta</taxon>
        <taxon>Tracheophyta</taxon>
        <taxon>Spermatophyta</taxon>
        <taxon>Magnoliopsida</taxon>
        <taxon>Liliopsida</taxon>
        <taxon>Poales</taxon>
        <taxon>Poaceae</taxon>
        <taxon>PACMAD clade</taxon>
        <taxon>Panicoideae</taxon>
        <taxon>Panicodae</taxon>
        <taxon>Paniceae</taxon>
        <taxon>Panicinae</taxon>
        <taxon>Panicum</taxon>
        <taxon>Panicum sect. Hiantes</taxon>
    </lineage>
</organism>
<dbReference type="Proteomes" id="UP000823388">
    <property type="component" value="Chromosome 1N"/>
</dbReference>
<protein>
    <submittedName>
        <fullName evidence="2">Uncharacterized protein</fullName>
    </submittedName>
</protein>
<evidence type="ECO:0000256" key="1">
    <source>
        <dbReference type="SAM" id="MobiDB-lite"/>
    </source>
</evidence>
<dbReference type="EMBL" id="CM029038">
    <property type="protein sequence ID" value="KAG2654350.1"/>
    <property type="molecule type" value="Genomic_DNA"/>
</dbReference>
<feature type="compositionally biased region" description="Low complexity" evidence="1">
    <location>
        <begin position="1"/>
        <end position="17"/>
    </location>
</feature>